<keyword evidence="6 10" id="KW-0472">Membrane</keyword>
<dbReference type="PANTHER" id="PTHR12231:SF242">
    <property type="entry name" value="ROUNDABOUT HOMOLOG 2"/>
    <property type="match status" value="1"/>
</dbReference>
<evidence type="ECO:0000256" key="1">
    <source>
        <dbReference type="ARBA" id="ARBA00004167"/>
    </source>
</evidence>
<organism evidence="14 15">
    <name type="scientific">Crenichthys baileyi</name>
    <name type="common">White River springfish</name>
    <dbReference type="NCBI Taxonomy" id="28760"/>
    <lineage>
        <taxon>Eukaryota</taxon>
        <taxon>Metazoa</taxon>
        <taxon>Chordata</taxon>
        <taxon>Craniata</taxon>
        <taxon>Vertebrata</taxon>
        <taxon>Euteleostomi</taxon>
        <taxon>Actinopterygii</taxon>
        <taxon>Neopterygii</taxon>
        <taxon>Teleostei</taxon>
        <taxon>Neoteleostei</taxon>
        <taxon>Acanthomorphata</taxon>
        <taxon>Ovalentaria</taxon>
        <taxon>Atherinomorphae</taxon>
        <taxon>Cyprinodontiformes</taxon>
        <taxon>Goodeidae</taxon>
        <taxon>Crenichthys</taxon>
    </lineage>
</organism>
<dbReference type="InterPro" id="IPR013783">
    <property type="entry name" value="Ig-like_fold"/>
</dbReference>
<feature type="compositionally biased region" description="Basic residues" evidence="9">
    <location>
        <begin position="1124"/>
        <end position="1133"/>
    </location>
</feature>
<feature type="transmembrane region" description="Helical" evidence="10">
    <location>
        <begin position="649"/>
        <end position="671"/>
    </location>
</feature>
<dbReference type="PANTHER" id="PTHR12231">
    <property type="entry name" value="CTX-RELATED TYPE I TRANSMEMBRANE PROTEIN"/>
    <property type="match status" value="1"/>
</dbReference>
<feature type="domain" description="Ig-like" evidence="12">
    <location>
        <begin position="204"/>
        <end position="284"/>
    </location>
</feature>
<feature type="chain" id="PRO_5043350774" evidence="11">
    <location>
        <begin position="17"/>
        <end position="1276"/>
    </location>
</feature>
<dbReference type="InterPro" id="IPR003599">
    <property type="entry name" value="Ig_sub"/>
</dbReference>
<evidence type="ECO:0000313" key="15">
    <source>
        <dbReference type="Proteomes" id="UP001311232"/>
    </source>
</evidence>
<dbReference type="FunFam" id="2.60.40.10:FF:000008">
    <property type="entry name" value="roundabout homolog 2 isoform X2"/>
    <property type="match status" value="2"/>
</dbReference>
<dbReference type="Proteomes" id="UP001311232">
    <property type="component" value="Unassembled WGS sequence"/>
</dbReference>
<feature type="compositionally biased region" description="Pro residues" evidence="9">
    <location>
        <begin position="1149"/>
        <end position="1158"/>
    </location>
</feature>
<dbReference type="InterPro" id="IPR051170">
    <property type="entry name" value="Neural/epithelial_adhesion"/>
</dbReference>
<dbReference type="GO" id="GO:0016020">
    <property type="term" value="C:membrane"/>
    <property type="evidence" value="ECO:0007669"/>
    <property type="project" value="UniProtKB-SubCell"/>
</dbReference>
<name>A0AAV9S5D2_9TELE</name>
<dbReference type="Pfam" id="PF13927">
    <property type="entry name" value="Ig_3"/>
    <property type="match status" value="1"/>
</dbReference>
<dbReference type="SMART" id="SM00409">
    <property type="entry name" value="IG"/>
    <property type="match status" value="3"/>
</dbReference>
<dbReference type="SMART" id="SM00060">
    <property type="entry name" value="FN3"/>
    <property type="match status" value="3"/>
</dbReference>
<dbReference type="PROSITE" id="PS50853">
    <property type="entry name" value="FN3"/>
    <property type="match status" value="3"/>
</dbReference>
<dbReference type="CDD" id="cd00063">
    <property type="entry name" value="FN3"/>
    <property type="match status" value="3"/>
</dbReference>
<dbReference type="SUPFAM" id="SSF48726">
    <property type="entry name" value="Immunoglobulin"/>
    <property type="match status" value="3"/>
</dbReference>
<evidence type="ECO:0000256" key="2">
    <source>
        <dbReference type="ARBA" id="ARBA00022692"/>
    </source>
</evidence>
<dbReference type="Gene3D" id="2.60.40.10">
    <property type="entry name" value="Immunoglobulins"/>
    <property type="match status" value="6"/>
</dbReference>
<evidence type="ECO:0000256" key="11">
    <source>
        <dbReference type="SAM" id="SignalP"/>
    </source>
</evidence>
<feature type="region of interest" description="Disordered" evidence="9">
    <location>
        <begin position="390"/>
        <end position="412"/>
    </location>
</feature>
<dbReference type="CDD" id="cd05726">
    <property type="entry name" value="IgI_4_Robo"/>
    <property type="match status" value="1"/>
</dbReference>
<dbReference type="GO" id="GO:0007399">
    <property type="term" value="P:nervous system development"/>
    <property type="evidence" value="ECO:0007669"/>
    <property type="project" value="UniProtKB-ARBA"/>
</dbReference>
<feature type="compositionally biased region" description="Polar residues" evidence="9">
    <location>
        <begin position="1082"/>
        <end position="1094"/>
    </location>
</feature>
<dbReference type="AlphaFoldDB" id="A0AAV9S5D2"/>
<dbReference type="InterPro" id="IPR036116">
    <property type="entry name" value="FN3_sf"/>
</dbReference>
<feature type="region of interest" description="Disordered" evidence="9">
    <location>
        <begin position="859"/>
        <end position="933"/>
    </location>
</feature>
<dbReference type="InterPro" id="IPR013098">
    <property type="entry name" value="Ig_I-set"/>
</dbReference>
<comment type="subcellular location">
    <subcellularLocation>
        <location evidence="1">Membrane</location>
        <topology evidence="1">Single-pass membrane protein</topology>
    </subcellularLocation>
</comment>
<dbReference type="FunFam" id="2.60.40.10:FF:000058">
    <property type="entry name" value="roundabout homolog 2 isoform X3"/>
    <property type="match status" value="1"/>
</dbReference>
<evidence type="ECO:0000256" key="9">
    <source>
        <dbReference type="SAM" id="MobiDB-lite"/>
    </source>
</evidence>
<dbReference type="InterPro" id="IPR007110">
    <property type="entry name" value="Ig-like_dom"/>
</dbReference>
<dbReference type="SUPFAM" id="SSF49265">
    <property type="entry name" value="Fibronectin type III"/>
    <property type="match status" value="2"/>
</dbReference>
<feature type="region of interest" description="Disordered" evidence="9">
    <location>
        <begin position="1027"/>
        <end position="1187"/>
    </location>
</feature>
<sequence>MPLFLCKLTVLELSFCQLNSSVQQHVGRGSAELRCVAPQKWRRHPSKLYDIRYDKDDYVLRVKKASISDEGTFTCVAENRVGKLEASATLTVRARPVAPPQFVIRPRDQIVSQGRTATFPCEAKGNPQPAVFWQKEGSQILLFPNQPQQPNSRFSVSPSGELTISSVQRADAGFYICQALTVAGSILAKAQLEVTDVLTDRPPPIIRQGPSNKTLGVDSVALLKCQASGDPIPSVSWLKDGVSLLGKDSRMSLQELGSLQIKNIKLSDSGIYTCVATSSSGETSWSAFLEVKESTAVIVTKNYDENELPGPPSKPQVTDVTKNSVSLSWQPGMTGASPVSSFVIEAFSQSVSNSWQTVADHVKATQFTVKGLRPNTIYLFMVRAVNSQGLSDPSPMSDPVRTQDISPPAQGVDHRHVQKELGEVIVRLHNPVVLSPTTIQVTWTVDRQSQFIQGYRVLYRQTSGLPSPGPWQTQDVKVPSERSVILSSLKKGIVYEIKVRPYFNEFQGIDSESKTARTTEEAPSAPPQQVTVLTVGNQNSTSISISWDPPPPDHQNGIIQEYKIWCLGNETRFHVNKTVDAAIRSVVVGGLQVGVLYNVEVAASTSAGVGVKSEPQPIIIGKEFRDVIIHGNRNNSITEQITDVVKQPAFIAGIGGACWVILMGFSIWLYWRRKKRKGLSNYAVQSFTFTPAVTFQRVDGGLMGNGSRPGLLNASDPGYPWLADSWPATSLPVNSSSGGPNDLTNFGRGDLPTGQGDKTGTMMSDGAIYSSIDFTTKASYNSPGQTSQATPYATTQILHSSSIHELAVDLPDAQWKASLQAKQEMANLGYSLPDKNSCNNTLLFIPDYRLADGLSSRIPHNQSQDFSTTSSHNSSERSGSLSGGKGGKKKKTKASSKPPKSNGSNWANVPLPPPPIHPLPGTEMDLYPNEHHEGGYEIDNWGPPMPVQTYLHQGMEDELEEEEERVPTPPIRGIASSPAAVSFGQQSTATLTPSPRDEMQPMLQAHLDELTRAYQLDMAKQTWHMQGVSLPPQAPAPPVGYVSSTMVSDLETDLQDEEEEEEDEEEDEGYGARHPRGIEHTPGSSIDNLDSSLTGKGLSHRPRPSSPFSTDGSTVGTHSLGHQRATRPTRKPRSQGTTPHRRDAGVDDLPPPPEPPPCQGQGRNQGARSASSMAPPTDRKASSLERTPMFRTGWALWTGQMMHAGATNQRMDVCHTTNHHSHPLEATAPLVQPPPRARRGHARPTGRDNHNSGLPRSMLNFLGPMDMENYSDPHGL</sequence>
<feature type="compositionally biased region" description="Polar residues" evidence="9">
    <location>
        <begin position="983"/>
        <end position="993"/>
    </location>
</feature>
<feature type="region of interest" description="Disordered" evidence="9">
    <location>
        <begin position="974"/>
        <end position="997"/>
    </location>
</feature>
<comment type="caution">
    <text evidence="14">The sequence shown here is derived from an EMBL/GenBank/DDBJ whole genome shotgun (WGS) entry which is preliminary data.</text>
</comment>
<evidence type="ECO:0000256" key="4">
    <source>
        <dbReference type="ARBA" id="ARBA00022737"/>
    </source>
</evidence>
<feature type="domain" description="Ig-like" evidence="12">
    <location>
        <begin position="100"/>
        <end position="195"/>
    </location>
</feature>
<evidence type="ECO:0000259" key="13">
    <source>
        <dbReference type="PROSITE" id="PS50853"/>
    </source>
</evidence>
<reference evidence="14 15" key="1">
    <citation type="submission" date="2021-06" db="EMBL/GenBank/DDBJ databases">
        <authorList>
            <person name="Palmer J.M."/>
        </authorList>
    </citation>
    <scope>NUCLEOTIDE SEQUENCE [LARGE SCALE GENOMIC DNA]</scope>
    <source>
        <strain evidence="14 15">MEX-2019</strain>
        <tissue evidence="14">Muscle</tissue>
    </source>
</reference>
<evidence type="ECO:0000256" key="10">
    <source>
        <dbReference type="SAM" id="Phobius"/>
    </source>
</evidence>
<dbReference type="PROSITE" id="PS50835">
    <property type="entry name" value="IG_LIKE"/>
    <property type="match status" value="3"/>
</dbReference>
<dbReference type="InterPro" id="IPR013106">
    <property type="entry name" value="Ig_V-set"/>
</dbReference>
<feature type="domain" description="Fibronectin type-III" evidence="13">
    <location>
        <begin position="424"/>
        <end position="522"/>
    </location>
</feature>
<dbReference type="Pfam" id="PF07679">
    <property type="entry name" value="I-set"/>
    <property type="match status" value="2"/>
</dbReference>
<feature type="domain" description="Ig-like" evidence="12">
    <location>
        <begin position="41"/>
        <end position="91"/>
    </location>
</feature>
<feature type="compositionally biased region" description="Acidic residues" evidence="9">
    <location>
        <begin position="1050"/>
        <end position="1069"/>
    </location>
</feature>
<keyword evidence="8" id="KW-0393">Immunoglobulin domain</keyword>
<feature type="region of interest" description="Disordered" evidence="9">
    <location>
        <begin position="1219"/>
        <end position="1276"/>
    </location>
</feature>
<keyword evidence="5 10" id="KW-1133">Transmembrane helix</keyword>
<dbReference type="InterPro" id="IPR003598">
    <property type="entry name" value="Ig_sub2"/>
</dbReference>
<evidence type="ECO:0000256" key="6">
    <source>
        <dbReference type="ARBA" id="ARBA00023136"/>
    </source>
</evidence>
<feature type="compositionally biased region" description="Polar residues" evidence="9">
    <location>
        <begin position="1106"/>
        <end position="1117"/>
    </location>
</feature>
<evidence type="ECO:0000313" key="14">
    <source>
        <dbReference type="EMBL" id="KAK5616194.1"/>
    </source>
</evidence>
<keyword evidence="3 11" id="KW-0732">Signal</keyword>
<accession>A0AAV9S5D2</accession>
<feature type="domain" description="Fibronectin type-III" evidence="13">
    <location>
        <begin position="526"/>
        <end position="623"/>
    </location>
</feature>
<evidence type="ECO:0000256" key="8">
    <source>
        <dbReference type="ARBA" id="ARBA00023319"/>
    </source>
</evidence>
<evidence type="ECO:0000256" key="7">
    <source>
        <dbReference type="ARBA" id="ARBA00023157"/>
    </source>
</evidence>
<dbReference type="CDD" id="cd20952">
    <property type="entry name" value="IgI_5_Robo"/>
    <property type="match status" value="1"/>
</dbReference>
<dbReference type="FunFam" id="2.60.40.10:FF:000055">
    <property type="entry name" value="roundabout homolog 1 isoform X2"/>
    <property type="match status" value="1"/>
</dbReference>
<feature type="signal peptide" evidence="11">
    <location>
        <begin position="1"/>
        <end position="16"/>
    </location>
</feature>
<protein>
    <submittedName>
        <fullName evidence="14">Roundabout 2</fullName>
    </submittedName>
</protein>
<feature type="domain" description="Fibronectin type-III" evidence="13">
    <location>
        <begin position="311"/>
        <end position="405"/>
    </location>
</feature>
<evidence type="ECO:0000259" key="12">
    <source>
        <dbReference type="PROSITE" id="PS50835"/>
    </source>
</evidence>
<keyword evidence="7" id="KW-1015">Disulfide bond</keyword>
<dbReference type="InterPro" id="IPR003961">
    <property type="entry name" value="FN3_dom"/>
</dbReference>
<feature type="compositionally biased region" description="Polar residues" evidence="9">
    <location>
        <begin position="1161"/>
        <end position="1174"/>
    </location>
</feature>
<dbReference type="SMART" id="SM00406">
    <property type="entry name" value="IGv"/>
    <property type="match status" value="2"/>
</dbReference>
<dbReference type="FunFam" id="2.60.40.10:FF:000065">
    <property type="entry name" value="roundabout homolog 1 isoform X3"/>
    <property type="match status" value="1"/>
</dbReference>
<keyword evidence="2 10" id="KW-0812">Transmembrane</keyword>
<keyword evidence="15" id="KW-1185">Reference proteome</keyword>
<keyword evidence="4" id="KW-0677">Repeat</keyword>
<feature type="compositionally biased region" description="Low complexity" evidence="9">
    <location>
        <begin position="867"/>
        <end position="880"/>
    </location>
</feature>
<dbReference type="EMBL" id="JAHHUM010000900">
    <property type="protein sequence ID" value="KAK5616194.1"/>
    <property type="molecule type" value="Genomic_DNA"/>
</dbReference>
<dbReference type="SMART" id="SM00408">
    <property type="entry name" value="IGc2"/>
    <property type="match status" value="3"/>
</dbReference>
<proteinExistence type="predicted"/>
<gene>
    <name evidence="14" type="primary">ROBO2_3</name>
    <name evidence="14" type="ORF">CRENBAI_015969</name>
</gene>
<evidence type="ECO:0000256" key="5">
    <source>
        <dbReference type="ARBA" id="ARBA00022989"/>
    </source>
</evidence>
<evidence type="ECO:0000256" key="3">
    <source>
        <dbReference type="ARBA" id="ARBA00022729"/>
    </source>
</evidence>
<dbReference type="Pfam" id="PF00041">
    <property type="entry name" value="fn3"/>
    <property type="match status" value="3"/>
</dbReference>
<dbReference type="InterPro" id="IPR036179">
    <property type="entry name" value="Ig-like_dom_sf"/>
</dbReference>